<dbReference type="Proteomes" id="UP000641454">
    <property type="component" value="Unassembled WGS sequence"/>
</dbReference>
<proteinExistence type="predicted"/>
<evidence type="ECO:0000313" key="2">
    <source>
        <dbReference type="Proteomes" id="UP000641454"/>
    </source>
</evidence>
<evidence type="ECO:0000313" key="1">
    <source>
        <dbReference type="EMBL" id="MBC5845807.1"/>
    </source>
</evidence>
<accession>A0A923N2H9</accession>
<gene>
    <name evidence="1" type="ORF">H8R25_15390</name>
</gene>
<keyword evidence="2" id="KW-1185">Reference proteome</keyword>
<dbReference type="AlphaFoldDB" id="A0A923N2H9"/>
<sequence>MKTAVERIQEILLELNENQEMNVISECASKIGTKKWKEEVKELIRRMEELNR</sequence>
<reference evidence="1 2" key="1">
    <citation type="submission" date="2020-08" db="EMBL/GenBank/DDBJ databases">
        <title>Description of novel Flavobacterium F-392 isolate.</title>
        <authorList>
            <person name="Saticioglu I.B."/>
            <person name="Duman M."/>
            <person name="Altun S."/>
        </authorList>
    </citation>
    <scope>NUCLEOTIDE SEQUENCE [LARGE SCALE GENOMIC DNA]</scope>
    <source>
        <strain evidence="1 2">F-392</strain>
    </source>
</reference>
<protein>
    <submittedName>
        <fullName evidence="1">Uncharacterized protein</fullName>
    </submittedName>
</protein>
<dbReference type="EMBL" id="JACRUL010000054">
    <property type="protein sequence ID" value="MBC5845807.1"/>
    <property type="molecule type" value="Genomic_DNA"/>
</dbReference>
<name>A0A923N2H9_9FLAO</name>
<comment type="caution">
    <text evidence="1">The sequence shown here is derived from an EMBL/GenBank/DDBJ whole genome shotgun (WGS) entry which is preliminary data.</text>
</comment>
<organism evidence="1 2">
    <name type="scientific">Flavobacterium muglaense</name>
    <dbReference type="NCBI Taxonomy" id="2764716"/>
    <lineage>
        <taxon>Bacteria</taxon>
        <taxon>Pseudomonadati</taxon>
        <taxon>Bacteroidota</taxon>
        <taxon>Flavobacteriia</taxon>
        <taxon>Flavobacteriales</taxon>
        <taxon>Flavobacteriaceae</taxon>
        <taxon>Flavobacterium</taxon>
    </lineage>
</organism>
<dbReference type="RefSeq" id="WP_187020851.1">
    <property type="nucleotide sequence ID" value="NZ_JACRUK010000054.1"/>
</dbReference>